<keyword evidence="3" id="KW-1185">Reference proteome</keyword>
<evidence type="ECO:0000313" key="2">
    <source>
        <dbReference type="EMBL" id="MFC0603602.1"/>
    </source>
</evidence>
<evidence type="ECO:0000313" key="3">
    <source>
        <dbReference type="Proteomes" id="UP001589832"/>
    </source>
</evidence>
<accession>A0ABV6Q5V2</accession>
<name>A0ABV6Q5V2_9FLAO</name>
<reference evidence="2 3" key="1">
    <citation type="submission" date="2024-09" db="EMBL/GenBank/DDBJ databases">
        <authorList>
            <person name="Sun Q."/>
            <person name="Mori K."/>
        </authorList>
    </citation>
    <scope>NUCLEOTIDE SEQUENCE [LARGE SCALE GENOMIC DNA]</scope>
    <source>
        <strain evidence="2 3">NCAIM B.02481</strain>
    </source>
</reference>
<evidence type="ECO:0000256" key="1">
    <source>
        <dbReference type="SAM" id="SignalP"/>
    </source>
</evidence>
<dbReference type="RefSeq" id="WP_386059707.1">
    <property type="nucleotide sequence ID" value="NZ_JBHLTQ010000001.1"/>
</dbReference>
<proteinExistence type="predicted"/>
<dbReference type="EMBL" id="JBHLTQ010000001">
    <property type="protein sequence ID" value="MFC0603602.1"/>
    <property type="molecule type" value="Genomic_DNA"/>
</dbReference>
<protein>
    <recommendedName>
        <fullName evidence="4">Lipoprotein</fullName>
    </recommendedName>
</protein>
<evidence type="ECO:0008006" key="4">
    <source>
        <dbReference type="Google" id="ProtNLM"/>
    </source>
</evidence>
<dbReference type="Proteomes" id="UP001589832">
    <property type="component" value="Unassembled WGS sequence"/>
</dbReference>
<gene>
    <name evidence="2" type="ORF">ACFFGA_03485</name>
</gene>
<organism evidence="2 3">
    <name type="scientific">Winogradskyella pulchriflava</name>
    <dbReference type="NCBI Taxonomy" id="1110688"/>
    <lineage>
        <taxon>Bacteria</taxon>
        <taxon>Pseudomonadati</taxon>
        <taxon>Bacteroidota</taxon>
        <taxon>Flavobacteriia</taxon>
        <taxon>Flavobacteriales</taxon>
        <taxon>Flavobacteriaceae</taxon>
        <taxon>Winogradskyella</taxon>
    </lineage>
</organism>
<feature type="chain" id="PRO_5045455295" description="Lipoprotein" evidence="1">
    <location>
        <begin position="20"/>
        <end position="287"/>
    </location>
</feature>
<feature type="signal peptide" evidence="1">
    <location>
        <begin position="1"/>
        <end position="19"/>
    </location>
</feature>
<keyword evidence="1" id="KW-0732">Signal</keyword>
<comment type="caution">
    <text evidence="2">The sequence shown here is derived from an EMBL/GenBank/DDBJ whole genome shotgun (WGS) entry which is preliminary data.</text>
</comment>
<sequence>MKPNRILLLLCFVACFACSEDQDDNPQPNLIIKLNFDANQVRLDNLGQPATIPDGNAAQSPTIQRMSANYIELAPTATTLLGQGEVIFEGAETNAGGDMAIDFQQAIFAGDDEVFLSIPLSQVQAGSYNWVRVSLAYQEGDIQVLTDNVGEVTGRLASFVGYNNYITDFDLNGSTITVNDDVLQGFWAFEALGFTVQGQAPEGATTVPNPLFDTSPVPQGSCVVTGQFENEFTITGNENQDVTVTLSFSINNSFEWTEVNADGKYEPTAGEQVVDMGLRGLIPSVSN</sequence>